<sequence>MPQLFSTRKISSPPLPATLQLIPEQAPHKWIAGKLLTRREIPLLEEELTALVTGGQVQKVLSIEQQRSGYVCRRCGNNKNYLFAAMPHLACQKECVYCRNCIMMGRVLECEPLYLGSPHYPWPAIAEPCAWEGELTDGQTKAADEIVATISKGDSELLVYAVCGAGKTEMLFPGIATALKYGQRVCIATPRTDVVRELAPRLKQAFPLVSIQALYGDSDDKLGDAQLLLSTTHQLYRFAYAFDVMIIDEIDAFPYHNDTSLQFASKRAAKRDAAFVYLTATPRAKEKKRIKRKQLPAVFIAKRFHGYPLPVPRLKLSPFLRKKLVNRSLPKFILQLIRSHQLGGRQLLLFTSTIEYAHLVTEILKPMYPEITSVHAEDPDREEKVRAFRNQAYRILVTTTILERGVTFPSVDVYVLDAGHVVFDEAALVQIAGRAGRSHEDPTGDVFFFHIGKTNAMLDAQEAIIKMNRLGQQS</sequence>
<evidence type="ECO:0000256" key="1">
    <source>
        <dbReference type="ARBA" id="ARBA00022741"/>
    </source>
</evidence>
<keyword evidence="3" id="KW-0238">DNA-binding</keyword>
<dbReference type="SMART" id="SM00487">
    <property type="entry name" value="DEXDc"/>
    <property type="match status" value="1"/>
</dbReference>
<dbReference type="PANTHER" id="PTHR30580:SF1">
    <property type="entry name" value="COMF OPERON PROTEIN 1"/>
    <property type="match status" value="1"/>
</dbReference>
<evidence type="ECO:0000313" key="7">
    <source>
        <dbReference type="Proteomes" id="UP000830326"/>
    </source>
</evidence>
<name>A0ABY4H9W4_9BACI</name>
<dbReference type="SUPFAM" id="SSF52540">
    <property type="entry name" value="P-loop containing nucleoside triphosphate hydrolases"/>
    <property type="match status" value="1"/>
</dbReference>
<evidence type="ECO:0000256" key="3">
    <source>
        <dbReference type="ARBA" id="ARBA00023125"/>
    </source>
</evidence>
<evidence type="ECO:0000259" key="5">
    <source>
        <dbReference type="PROSITE" id="PS51194"/>
    </source>
</evidence>
<dbReference type="Pfam" id="PF00271">
    <property type="entry name" value="Helicase_C"/>
    <property type="match status" value="1"/>
</dbReference>
<dbReference type="InterPro" id="IPR027417">
    <property type="entry name" value="P-loop_NTPase"/>
</dbReference>
<reference evidence="6" key="1">
    <citation type="submission" date="2022-04" db="EMBL/GenBank/DDBJ databases">
        <title>Halobacillus sp. isolated from saltern.</title>
        <authorList>
            <person name="Won M."/>
            <person name="Lee C.-M."/>
            <person name="Woen H.-Y."/>
            <person name="Kwon S.-W."/>
        </authorList>
    </citation>
    <scope>NUCLEOTIDE SEQUENCE</scope>
    <source>
        <strain evidence="6">SSHM10-5</strain>
    </source>
</reference>
<accession>A0ABY4H9W4</accession>
<evidence type="ECO:0000313" key="6">
    <source>
        <dbReference type="EMBL" id="UOR11666.1"/>
    </source>
</evidence>
<dbReference type="InterPro" id="IPR006935">
    <property type="entry name" value="Helicase/UvrB_N"/>
</dbReference>
<dbReference type="InterPro" id="IPR001650">
    <property type="entry name" value="Helicase_C-like"/>
</dbReference>
<gene>
    <name evidence="6" type="ORF">MUO15_19150</name>
</gene>
<dbReference type="Pfam" id="PF04851">
    <property type="entry name" value="ResIII"/>
    <property type="match status" value="1"/>
</dbReference>
<keyword evidence="1" id="KW-0547">Nucleotide-binding</keyword>
<keyword evidence="2" id="KW-0067">ATP-binding</keyword>
<feature type="domain" description="Helicase C-terminal" evidence="5">
    <location>
        <begin position="332"/>
        <end position="474"/>
    </location>
</feature>
<keyword evidence="6" id="KW-0378">Hydrolase</keyword>
<organism evidence="6 7">
    <name type="scientific">Halobacillus amylolyticus</name>
    <dbReference type="NCBI Taxonomy" id="2932259"/>
    <lineage>
        <taxon>Bacteria</taxon>
        <taxon>Bacillati</taxon>
        <taxon>Bacillota</taxon>
        <taxon>Bacilli</taxon>
        <taxon>Bacillales</taxon>
        <taxon>Bacillaceae</taxon>
        <taxon>Halobacillus</taxon>
    </lineage>
</organism>
<dbReference type="EMBL" id="CP095075">
    <property type="protein sequence ID" value="UOR11666.1"/>
    <property type="molecule type" value="Genomic_DNA"/>
</dbReference>
<evidence type="ECO:0000256" key="2">
    <source>
        <dbReference type="ARBA" id="ARBA00022840"/>
    </source>
</evidence>
<keyword evidence="6" id="KW-0347">Helicase</keyword>
<dbReference type="RefSeq" id="WP_245031850.1">
    <property type="nucleotide sequence ID" value="NZ_CP095075.1"/>
</dbReference>
<dbReference type="InterPro" id="IPR014001">
    <property type="entry name" value="Helicase_ATP-bd"/>
</dbReference>
<evidence type="ECO:0000259" key="4">
    <source>
        <dbReference type="PROSITE" id="PS51192"/>
    </source>
</evidence>
<keyword evidence="7" id="KW-1185">Reference proteome</keyword>
<dbReference type="PROSITE" id="PS51192">
    <property type="entry name" value="HELICASE_ATP_BIND_1"/>
    <property type="match status" value="1"/>
</dbReference>
<dbReference type="SMART" id="SM00490">
    <property type="entry name" value="HELICc"/>
    <property type="match status" value="1"/>
</dbReference>
<dbReference type="PANTHER" id="PTHR30580">
    <property type="entry name" value="PRIMOSOMAL PROTEIN N"/>
    <property type="match status" value="1"/>
</dbReference>
<dbReference type="GO" id="GO:0004386">
    <property type="term" value="F:helicase activity"/>
    <property type="evidence" value="ECO:0007669"/>
    <property type="project" value="UniProtKB-KW"/>
</dbReference>
<dbReference type="PROSITE" id="PS51194">
    <property type="entry name" value="HELICASE_CTER"/>
    <property type="match status" value="1"/>
</dbReference>
<feature type="domain" description="Helicase ATP-binding" evidence="4">
    <location>
        <begin position="148"/>
        <end position="300"/>
    </location>
</feature>
<protein>
    <submittedName>
        <fullName evidence="6">DEAD/DEAH box helicase</fullName>
    </submittedName>
</protein>
<proteinExistence type="predicted"/>
<dbReference type="Gene3D" id="3.40.50.300">
    <property type="entry name" value="P-loop containing nucleotide triphosphate hydrolases"/>
    <property type="match status" value="2"/>
</dbReference>
<dbReference type="Proteomes" id="UP000830326">
    <property type="component" value="Chromosome"/>
</dbReference>